<evidence type="ECO:0000256" key="3">
    <source>
        <dbReference type="ARBA" id="ARBA00022840"/>
    </source>
</evidence>
<dbReference type="InterPro" id="IPR050611">
    <property type="entry name" value="ABCF"/>
</dbReference>
<keyword evidence="2" id="KW-0547">Nucleotide-binding</keyword>
<dbReference type="SMART" id="SM00382">
    <property type="entry name" value="AAA"/>
    <property type="match status" value="2"/>
</dbReference>
<dbReference type="Proteomes" id="UP000753908">
    <property type="component" value="Unassembled WGS sequence"/>
</dbReference>
<dbReference type="PANTHER" id="PTHR19211:SF14">
    <property type="entry name" value="ATP-BINDING CASSETTE SUB-FAMILY F MEMBER 1"/>
    <property type="match status" value="1"/>
</dbReference>
<dbReference type="GO" id="GO:0005524">
    <property type="term" value="F:ATP binding"/>
    <property type="evidence" value="ECO:0007669"/>
    <property type="project" value="UniProtKB-KW"/>
</dbReference>
<dbReference type="InterPro" id="IPR017871">
    <property type="entry name" value="ABC_transporter-like_CS"/>
</dbReference>
<name>A0A951PJ80_9CYAN</name>
<feature type="domain" description="ABC transporter" evidence="5">
    <location>
        <begin position="7"/>
        <end position="219"/>
    </location>
</feature>
<dbReference type="PANTHER" id="PTHR19211">
    <property type="entry name" value="ATP-BINDING TRANSPORT PROTEIN-RELATED"/>
    <property type="match status" value="1"/>
</dbReference>
<dbReference type="Pfam" id="PF00005">
    <property type="entry name" value="ABC_tran"/>
    <property type="match status" value="2"/>
</dbReference>
<dbReference type="InterPro" id="IPR003593">
    <property type="entry name" value="AAA+_ATPase"/>
</dbReference>
<evidence type="ECO:0000259" key="5">
    <source>
        <dbReference type="PROSITE" id="PS50893"/>
    </source>
</evidence>
<keyword evidence="1" id="KW-0677">Repeat</keyword>
<comment type="caution">
    <text evidence="6">The sequence shown here is derived from an EMBL/GenBank/DDBJ whole genome shotgun (WGS) entry which is preliminary data.</text>
</comment>
<dbReference type="NCBIfam" id="NF000355">
    <property type="entry name" value="ribo_prot_ABC_F"/>
    <property type="match status" value="1"/>
</dbReference>
<proteinExistence type="predicted"/>
<dbReference type="EMBL" id="JAHHIF010000008">
    <property type="protein sequence ID" value="MBW4544316.1"/>
    <property type="molecule type" value="Genomic_DNA"/>
</dbReference>
<gene>
    <name evidence="6" type="ORF">KME25_07735</name>
</gene>
<dbReference type="Gene3D" id="3.40.50.300">
    <property type="entry name" value="P-loop containing nucleotide triphosphate hydrolases"/>
    <property type="match status" value="2"/>
</dbReference>
<reference evidence="6" key="2">
    <citation type="journal article" date="2022" name="Microbiol. Resour. Announc.">
        <title>Metagenome Sequencing to Explore Phylogenomics of Terrestrial Cyanobacteria.</title>
        <authorList>
            <person name="Ward R.D."/>
            <person name="Stajich J.E."/>
            <person name="Johansen J.R."/>
            <person name="Huntemann M."/>
            <person name="Clum A."/>
            <person name="Foster B."/>
            <person name="Foster B."/>
            <person name="Roux S."/>
            <person name="Palaniappan K."/>
            <person name="Varghese N."/>
            <person name="Mukherjee S."/>
            <person name="Reddy T.B.K."/>
            <person name="Daum C."/>
            <person name="Copeland A."/>
            <person name="Chen I.A."/>
            <person name="Ivanova N.N."/>
            <person name="Kyrpides N.C."/>
            <person name="Shapiro N."/>
            <person name="Eloe-Fadrosh E.A."/>
            <person name="Pietrasiak N."/>
        </authorList>
    </citation>
    <scope>NUCLEOTIDE SEQUENCE</scope>
    <source>
        <strain evidence="6">CPER-KK1</strain>
    </source>
</reference>
<accession>A0A951PJ80</accession>
<dbReference type="PROSITE" id="PS00211">
    <property type="entry name" value="ABC_TRANSPORTER_1"/>
    <property type="match status" value="2"/>
</dbReference>
<evidence type="ECO:0000256" key="4">
    <source>
        <dbReference type="SAM" id="MobiDB-lite"/>
    </source>
</evidence>
<reference evidence="6" key="1">
    <citation type="submission" date="2021-05" db="EMBL/GenBank/DDBJ databases">
        <authorList>
            <person name="Pietrasiak N."/>
            <person name="Ward R."/>
            <person name="Stajich J.E."/>
            <person name="Kurbessoian T."/>
        </authorList>
    </citation>
    <scope>NUCLEOTIDE SEQUENCE</scope>
    <source>
        <strain evidence="6">CPER-KK1</strain>
    </source>
</reference>
<dbReference type="AlphaFoldDB" id="A0A951PJ80"/>
<evidence type="ECO:0000313" key="7">
    <source>
        <dbReference type="Proteomes" id="UP000753908"/>
    </source>
</evidence>
<organism evidence="6 7">
    <name type="scientific">Symplocastrum torsivum CPER-KK1</name>
    <dbReference type="NCBI Taxonomy" id="450513"/>
    <lineage>
        <taxon>Bacteria</taxon>
        <taxon>Bacillati</taxon>
        <taxon>Cyanobacteriota</taxon>
        <taxon>Cyanophyceae</taxon>
        <taxon>Oscillatoriophycideae</taxon>
        <taxon>Oscillatoriales</taxon>
        <taxon>Microcoleaceae</taxon>
        <taxon>Symplocastrum</taxon>
    </lineage>
</organism>
<dbReference type="InterPro" id="IPR003439">
    <property type="entry name" value="ABC_transporter-like_ATP-bd"/>
</dbReference>
<evidence type="ECO:0000256" key="2">
    <source>
        <dbReference type="ARBA" id="ARBA00022741"/>
    </source>
</evidence>
<sequence length="538" mass="59137">MERQSLLSAYDVTYEFAVGKTLFSGINAGINQGDKIALIGANGIGKSTLLKILAGQIQPSSGSMVTNSCIYYLPQISTIGQENKDITVLDFIGSLSEEWWQITSVLETRLDTKIDLSIPIGSLSGGEITKLFLAIGLCREPNVLLLDEPTNHMDFLALENLSHFLSEFSGAFVIVSHKPFFLDQVANTTWELTAEGVKVYGGNFSLYKDQKETERQAALRTQEVAKKELKRARESALREQQRAARSRREGRIQAFDGSMGKAAQHFFANRASASAGSSSKKHDTAMKNAVQKVEDSKLRKHKATAIHLDEGSSKRGKNLIDIQGATLKVGNQFLIDDIHLHIAYGDRIAISGSNGSGKSSLIQGILSSTSGANSITSFEAGKILVSEDIKIVSLDQNYKLINREKTVLGNMQQANSSLNYQLLRQQLGSFLFLNDEVHKSASVLSGGELARLALAIVSISEIDLLILDEPTNNLDIETVNQIVEALNLYQGALLVISHDLDFLSRIGITKAFKLKEKAFKATDYLPHEVDEYYQELLY</sequence>
<dbReference type="PROSITE" id="PS50893">
    <property type="entry name" value="ABC_TRANSPORTER_2"/>
    <property type="match status" value="2"/>
</dbReference>
<dbReference type="GO" id="GO:0016887">
    <property type="term" value="F:ATP hydrolysis activity"/>
    <property type="evidence" value="ECO:0007669"/>
    <property type="project" value="InterPro"/>
</dbReference>
<keyword evidence="3 6" id="KW-0067">ATP-binding</keyword>
<feature type="region of interest" description="Disordered" evidence="4">
    <location>
        <begin position="232"/>
        <end position="251"/>
    </location>
</feature>
<protein>
    <submittedName>
        <fullName evidence="6">ATP-binding cassette domain-containing protein</fullName>
    </submittedName>
</protein>
<evidence type="ECO:0000313" key="6">
    <source>
        <dbReference type="EMBL" id="MBW4544316.1"/>
    </source>
</evidence>
<dbReference type="CDD" id="cd03221">
    <property type="entry name" value="ABCF_EF-3"/>
    <property type="match status" value="1"/>
</dbReference>
<dbReference type="InterPro" id="IPR027417">
    <property type="entry name" value="P-loop_NTPase"/>
</dbReference>
<evidence type="ECO:0000256" key="1">
    <source>
        <dbReference type="ARBA" id="ARBA00022737"/>
    </source>
</evidence>
<dbReference type="SUPFAM" id="SSF52540">
    <property type="entry name" value="P-loop containing nucleoside triphosphate hydrolases"/>
    <property type="match status" value="2"/>
</dbReference>
<feature type="domain" description="ABC transporter" evidence="5">
    <location>
        <begin position="320"/>
        <end position="536"/>
    </location>
</feature>